<keyword evidence="2" id="KW-1185">Reference proteome</keyword>
<evidence type="ECO:0000313" key="1">
    <source>
        <dbReference type="EnsemblPlants" id="AVESA.00010b.r2.2AG0230870.1.CDS.1"/>
    </source>
</evidence>
<accession>A0ACD5UDR7</accession>
<reference evidence="1" key="1">
    <citation type="submission" date="2021-05" db="EMBL/GenBank/DDBJ databases">
        <authorList>
            <person name="Scholz U."/>
            <person name="Mascher M."/>
            <person name="Fiebig A."/>
        </authorList>
    </citation>
    <scope>NUCLEOTIDE SEQUENCE [LARGE SCALE GENOMIC DNA]</scope>
</reference>
<proteinExistence type="predicted"/>
<evidence type="ECO:0000313" key="2">
    <source>
        <dbReference type="Proteomes" id="UP001732700"/>
    </source>
</evidence>
<sequence>MNSCCTATGLHKMALPMAALLPLVATLLAASAAAAAVCPTNCGLTDFSYPFGIGPGCSLPGFNLTCDTKNHLLLGSPNVTVDYMISASDPVSVLAVYVVRSVHMGSGAGMFSTSWEGPGTPFAISSASNMSLFVLGCGVTATLLDRGGTGAVVGNCSVVCAGEEIMRRLPDGLCVGLGCCRIDLRAHLRAFTLNISRAGHGVSSDKLSFLVAGRDRYTFRPSDLEHGIDVDKVPPAMLDWAIPDQPDCRRAMDDKVTYACVSNQSECQDSPIGGYVCRCSRGFSGNPYVVDGCTPDLGK</sequence>
<name>A0ACD5UDR7_AVESA</name>
<organism evidence="1 2">
    <name type="scientific">Avena sativa</name>
    <name type="common">Oat</name>
    <dbReference type="NCBI Taxonomy" id="4498"/>
    <lineage>
        <taxon>Eukaryota</taxon>
        <taxon>Viridiplantae</taxon>
        <taxon>Streptophyta</taxon>
        <taxon>Embryophyta</taxon>
        <taxon>Tracheophyta</taxon>
        <taxon>Spermatophyta</taxon>
        <taxon>Magnoliopsida</taxon>
        <taxon>Liliopsida</taxon>
        <taxon>Poales</taxon>
        <taxon>Poaceae</taxon>
        <taxon>BOP clade</taxon>
        <taxon>Pooideae</taxon>
        <taxon>Poodae</taxon>
        <taxon>Poeae</taxon>
        <taxon>Poeae Chloroplast Group 1 (Aveneae type)</taxon>
        <taxon>Aveninae</taxon>
        <taxon>Avena</taxon>
    </lineage>
</organism>
<reference evidence="1" key="2">
    <citation type="submission" date="2025-09" db="UniProtKB">
        <authorList>
            <consortium name="EnsemblPlants"/>
        </authorList>
    </citation>
    <scope>IDENTIFICATION</scope>
</reference>
<dbReference type="EnsemblPlants" id="AVESA.00010b.r2.2AG0230870.1">
    <property type="protein sequence ID" value="AVESA.00010b.r2.2AG0230870.1.CDS.1"/>
    <property type="gene ID" value="AVESA.00010b.r2.2AG0230870"/>
</dbReference>
<dbReference type="Proteomes" id="UP001732700">
    <property type="component" value="Chromosome 2A"/>
</dbReference>
<protein>
    <submittedName>
        <fullName evidence="1">Uncharacterized protein</fullName>
    </submittedName>
</protein>